<organism evidence="7 8">
    <name type="scientific">Intoshia linei</name>
    <dbReference type="NCBI Taxonomy" id="1819745"/>
    <lineage>
        <taxon>Eukaryota</taxon>
        <taxon>Metazoa</taxon>
        <taxon>Spiralia</taxon>
        <taxon>Lophotrochozoa</taxon>
        <taxon>Mesozoa</taxon>
        <taxon>Orthonectida</taxon>
        <taxon>Rhopaluridae</taxon>
        <taxon>Intoshia</taxon>
    </lineage>
</organism>
<evidence type="ECO:0008006" key="9">
    <source>
        <dbReference type="Google" id="ProtNLM"/>
    </source>
</evidence>
<sequence>MDMEISKDEDMAGSLVFILLFATTLLMNGKIQFGYIYGFTFIGTFLIYIIMNLQLPTGPSYALVLSILGYSLLPLVPITIAMSLFFISWCAKSASNLFNSALEITKQKILIIVQCVILYSYFSLLIFAE</sequence>
<dbReference type="GO" id="GO:0048280">
    <property type="term" value="P:vesicle fusion with Golgi apparatus"/>
    <property type="evidence" value="ECO:0007669"/>
    <property type="project" value="TreeGrafter"/>
</dbReference>
<gene>
    <name evidence="7" type="ORF">A3Q56_08344</name>
</gene>
<dbReference type="PANTHER" id="PTHR21236:SF2">
    <property type="entry name" value="PROTEIN YIPF"/>
    <property type="match status" value="1"/>
</dbReference>
<dbReference type="EMBL" id="LWCA01002304">
    <property type="protein sequence ID" value="OAF63953.1"/>
    <property type="molecule type" value="Genomic_DNA"/>
</dbReference>
<accession>A0A177ARF7</accession>
<evidence type="ECO:0000313" key="8">
    <source>
        <dbReference type="Proteomes" id="UP000078046"/>
    </source>
</evidence>
<evidence type="ECO:0000256" key="2">
    <source>
        <dbReference type="ARBA" id="ARBA00010596"/>
    </source>
</evidence>
<keyword evidence="5 6" id="KW-0472">Membrane</keyword>
<keyword evidence="4 6" id="KW-1133">Transmembrane helix</keyword>
<evidence type="ECO:0000256" key="4">
    <source>
        <dbReference type="ARBA" id="ARBA00022989"/>
    </source>
</evidence>
<evidence type="ECO:0000256" key="6">
    <source>
        <dbReference type="SAM" id="Phobius"/>
    </source>
</evidence>
<evidence type="ECO:0000256" key="1">
    <source>
        <dbReference type="ARBA" id="ARBA00004141"/>
    </source>
</evidence>
<dbReference type="Proteomes" id="UP000078046">
    <property type="component" value="Unassembled WGS sequence"/>
</dbReference>
<comment type="caution">
    <text evidence="7">The sequence shown here is derived from an EMBL/GenBank/DDBJ whole genome shotgun (WGS) entry which is preliminary data.</text>
</comment>
<evidence type="ECO:0000256" key="3">
    <source>
        <dbReference type="ARBA" id="ARBA00022692"/>
    </source>
</evidence>
<dbReference type="GO" id="GO:0005802">
    <property type="term" value="C:trans-Golgi network"/>
    <property type="evidence" value="ECO:0007669"/>
    <property type="project" value="TreeGrafter"/>
</dbReference>
<dbReference type="OrthoDB" id="440385at2759"/>
<dbReference type="PANTHER" id="PTHR21236">
    <property type="entry name" value="GOLGI MEMBRANE PROTEIN YIP1"/>
    <property type="match status" value="1"/>
</dbReference>
<dbReference type="GO" id="GO:0006888">
    <property type="term" value="P:endoplasmic reticulum to Golgi vesicle-mediated transport"/>
    <property type="evidence" value="ECO:0007669"/>
    <property type="project" value="InterPro"/>
</dbReference>
<evidence type="ECO:0000313" key="7">
    <source>
        <dbReference type="EMBL" id="OAF63953.1"/>
    </source>
</evidence>
<keyword evidence="3 6" id="KW-0812">Transmembrane</keyword>
<feature type="transmembrane region" description="Helical" evidence="6">
    <location>
        <begin position="35"/>
        <end position="55"/>
    </location>
</feature>
<keyword evidence="8" id="KW-1185">Reference proteome</keyword>
<dbReference type="GO" id="GO:0016020">
    <property type="term" value="C:membrane"/>
    <property type="evidence" value="ECO:0007669"/>
    <property type="project" value="UniProtKB-SubCell"/>
</dbReference>
<dbReference type="InterPro" id="IPR045231">
    <property type="entry name" value="Yip1/4-like"/>
</dbReference>
<protein>
    <recommendedName>
        <fullName evidence="9">Protein YIPF</fullName>
    </recommendedName>
</protein>
<reference evidence="7 8" key="1">
    <citation type="submission" date="2016-04" db="EMBL/GenBank/DDBJ databases">
        <title>The genome of Intoshia linei affirms orthonectids as highly simplified spiralians.</title>
        <authorList>
            <person name="Mikhailov K.V."/>
            <person name="Slusarev G.S."/>
            <person name="Nikitin M.A."/>
            <person name="Logacheva M.D."/>
            <person name="Penin A."/>
            <person name="Aleoshin V."/>
            <person name="Panchin Y.V."/>
        </authorList>
    </citation>
    <scope>NUCLEOTIDE SEQUENCE [LARGE SCALE GENOMIC DNA]</scope>
    <source>
        <strain evidence="7">Intl2013</strain>
        <tissue evidence="7">Whole animal</tissue>
    </source>
</reference>
<feature type="transmembrane region" description="Helical" evidence="6">
    <location>
        <begin position="61"/>
        <end position="88"/>
    </location>
</feature>
<comment type="subcellular location">
    <subcellularLocation>
        <location evidence="1">Membrane</location>
        <topology evidence="1">Multi-pass membrane protein</topology>
    </subcellularLocation>
</comment>
<proteinExistence type="inferred from homology"/>
<comment type="similarity">
    <text evidence="2">Belongs to the YIP1 family.</text>
</comment>
<feature type="transmembrane region" description="Helical" evidence="6">
    <location>
        <begin position="109"/>
        <end position="128"/>
    </location>
</feature>
<evidence type="ECO:0000256" key="5">
    <source>
        <dbReference type="ARBA" id="ARBA00023136"/>
    </source>
</evidence>
<dbReference type="AlphaFoldDB" id="A0A177ARF7"/>
<name>A0A177ARF7_9BILA</name>
<feature type="transmembrane region" description="Helical" evidence="6">
    <location>
        <begin position="12"/>
        <end position="28"/>
    </location>
</feature>